<dbReference type="InterPro" id="IPR047252">
    <property type="entry name" value="TP53BP1-like"/>
</dbReference>
<feature type="region of interest" description="Disordered" evidence="4">
    <location>
        <begin position="333"/>
        <end position="755"/>
    </location>
</feature>
<evidence type="ECO:0000256" key="3">
    <source>
        <dbReference type="ARBA" id="ARBA00023242"/>
    </source>
</evidence>
<evidence type="ECO:0000313" key="6">
    <source>
        <dbReference type="EMBL" id="CAH0058904.1"/>
    </source>
</evidence>
<proteinExistence type="predicted"/>
<gene>
    <name evidence="6" type="ORF">CSOL1703_00007932</name>
</gene>
<evidence type="ECO:0000256" key="4">
    <source>
        <dbReference type="SAM" id="MobiDB-lite"/>
    </source>
</evidence>
<evidence type="ECO:0000256" key="2">
    <source>
        <dbReference type="ARBA" id="ARBA00022763"/>
    </source>
</evidence>
<dbReference type="CDD" id="cd17745">
    <property type="entry name" value="BRCT_p53bp1_rpt1"/>
    <property type="match status" value="1"/>
</dbReference>
<dbReference type="GO" id="GO:0045944">
    <property type="term" value="P:positive regulation of transcription by RNA polymerase II"/>
    <property type="evidence" value="ECO:0007669"/>
    <property type="project" value="TreeGrafter"/>
</dbReference>
<evidence type="ECO:0000256" key="1">
    <source>
        <dbReference type="ARBA" id="ARBA00004123"/>
    </source>
</evidence>
<feature type="compositionally biased region" description="Low complexity" evidence="4">
    <location>
        <begin position="733"/>
        <end position="755"/>
    </location>
</feature>
<reference evidence="7" key="1">
    <citation type="submission" date="2019-06" db="EMBL/GenBank/DDBJ databases">
        <authorList>
            <person name="Broberg M."/>
        </authorList>
    </citation>
    <scope>NUCLEOTIDE SEQUENCE [LARGE SCALE GENOMIC DNA]</scope>
</reference>
<protein>
    <recommendedName>
        <fullName evidence="5">BRCT domain-containing protein</fullName>
    </recommendedName>
</protein>
<keyword evidence="3" id="KW-0539">Nucleus</keyword>
<accession>A0A9N9ZPQ4</accession>
<feature type="compositionally biased region" description="Basic residues" evidence="4">
    <location>
        <begin position="421"/>
        <end position="432"/>
    </location>
</feature>
<dbReference type="InterPro" id="IPR036420">
    <property type="entry name" value="BRCT_dom_sf"/>
</dbReference>
<feature type="compositionally biased region" description="Basic and acidic residues" evidence="4">
    <location>
        <begin position="142"/>
        <end position="183"/>
    </location>
</feature>
<feature type="domain" description="BRCT" evidence="5">
    <location>
        <begin position="853"/>
        <end position="975"/>
    </location>
</feature>
<comment type="caution">
    <text evidence="6">The sequence shown here is derived from an EMBL/GenBank/DDBJ whole genome shotgun (WGS) entry which is preliminary data.</text>
</comment>
<dbReference type="SMART" id="SM00292">
    <property type="entry name" value="BRCT"/>
    <property type="match status" value="1"/>
</dbReference>
<dbReference type="SUPFAM" id="SSF52113">
    <property type="entry name" value="BRCT domain"/>
    <property type="match status" value="1"/>
</dbReference>
<dbReference type="Gene3D" id="3.40.50.10190">
    <property type="entry name" value="BRCT domain"/>
    <property type="match status" value="1"/>
</dbReference>
<dbReference type="Pfam" id="PF00533">
    <property type="entry name" value="BRCT"/>
    <property type="match status" value="1"/>
</dbReference>
<feature type="compositionally biased region" description="Basic and acidic residues" evidence="4">
    <location>
        <begin position="388"/>
        <end position="410"/>
    </location>
</feature>
<comment type="subcellular location">
    <subcellularLocation>
        <location evidence="1">Nucleus</location>
    </subcellularLocation>
</comment>
<feature type="compositionally biased region" description="Basic and acidic residues" evidence="4">
    <location>
        <begin position="60"/>
        <end position="71"/>
    </location>
</feature>
<feature type="compositionally biased region" description="Low complexity" evidence="4">
    <location>
        <begin position="649"/>
        <end position="678"/>
    </location>
</feature>
<dbReference type="PANTHER" id="PTHR15321">
    <property type="entry name" value="TUMOR SUPPRESSOR P53-BINDING PROTEIN 1"/>
    <property type="match status" value="1"/>
</dbReference>
<dbReference type="EMBL" id="CABFOC020000091">
    <property type="protein sequence ID" value="CAH0058904.1"/>
    <property type="molecule type" value="Genomic_DNA"/>
</dbReference>
<evidence type="ECO:0000259" key="5">
    <source>
        <dbReference type="PROSITE" id="PS50172"/>
    </source>
</evidence>
<dbReference type="PANTHER" id="PTHR15321:SF3">
    <property type="entry name" value="TP53-BINDING PROTEIN 1"/>
    <property type="match status" value="1"/>
</dbReference>
<sequence>MTSASSESQAQVAVLGPEETQDSQALYEAYKIELGVGTFSDSSLPDLQTRPVAPSSNRSLSHDSVLKRDRCPPGAVVGSAGADQSVTRSRSLVGPVHIKTPDSTGMMLNKWKKQTCTAAPNPDSQQGVPKSPSPGRSTSGEPRPDDPNREPPEDREESASRDRPLQAEIQHDVALLDDRKHEPAGPTQTRKMDVSQQTPTQVNEDRDYDDDDAASDSWSRGQDDSLLPDNEDRSLQADDTGAVNFEDMSQFGRPSSQVSEDGGITATRGDWRVPDQTSQLRSSTLFTPFKAPQDPAFETPIVPKNPFGQRAAAPVPFAGSQLFGQTQLLSSAIKKASPTSSRPSPHVLPNSFSPNLPETSPLKDRTNVSSPTDIRTSSPQRLNDIPETEPRRNNLERIEEETPSHSRSTEDEIIPESPTHKASRLSGVHKPREHYENMKASQQRKSSDGEVWRFVGSDSDSDDDAIRRMERRKKAERKRAQAAQEMEKVTFIPLPRNTSKERHGNKRRRVSPDVQTPRFQPSEETIIAQSDNVEPSQQKPASQSEVPHDGTTQGTEESDGEQEKEDEPELGPEELKATDLAADEFVPATSPTRPGNTQSGSSLPKLNTDSGVSRSVSQIGPSSFSPKPARVQKSYGTRTRQGRRATIISSSVSVVVSKELETATKPGSPPTSSAPSTAVPGDKEEDTNLLPDTSPPDEGTEETEHPVSPTGNSEGGSIEVQPRKCQTPKARVPVSVEAQSSSSSSLSSLSSEPASSLMTTPLIHALREQDGATSDDTAHAPAGRKLRARALRSVASSTSPQAVRNLRNVKRPRYGSESTDELVRSPSESVLEKSVTYPKLIRSFRHGVAAVAQTEGLFGGMIFALSFSQSKSQERTKLEARIAQAGGTIVNDGFEPLFEQSAVLSTPTPIYDEDAPLRLVESFSEGGFTAVIADGHSRKPKYMQALALGLPCLAHQWITACLNRGEIVSWEDYLLCSGSSAVLDNAIRSRKLDTYPAAEAQLANVVECRSKLLEGQNVLVVMDSRKSRAEAKQPYIFLAQALGPRISRVFTAQQAQQAIKKHAKDGRPYQWIYVDKSAGTAESVVSSLSSGGGKKRKRSHSASYLSAEECPRVLNDELVIQSLILGRIVQEDEMEF</sequence>
<dbReference type="InterPro" id="IPR047249">
    <property type="entry name" value="BRCT_p53bp1-like_rpt1"/>
</dbReference>
<keyword evidence="7" id="KW-1185">Reference proteome</keyword>
<dbReference type="GO" id="GO:0005634">
    <property type="term" value="C:nucleus"/>
    <property type="evidence" value="ECO:0007669"/>
    <property type="project" value="UniProtKB-SubCell"/>
</dbReference>
<dbReference type="InterPro" id="IPR001357">
    <property type="entry name" value="BRCT_dom"/>
</dbReference>
<evidence type="ECO:0000313" key="7">
    <source>
        <dbReference type="Proteomes" id="UP000775872"/>
    </source>
</evidence>
<feature type="compositionally biased region" description="Polar residues" evidence="4">
    <location>
        <begin position="114"/>
        <end position="140"/>
    </location>
</feature>
<dbReference type="GO" id="GO:0000077">
    <property type="term" value="P:DNA damage checkpoint signaling"/>
    <property type="evidence" value="ECO:0007669"/>
    <property type="project" value="TreeGrafter"/>
</dbReference>
<keyword evidence="2" id="KW-0227">DNA damage</keyword>
<feature type="region of interest" description="Disordered" evidence="4">
    <location>
        <begin position="1"/>
        <end position="20"/>
    </location>
</feature>
<feature type="compositionally biased region" description="Polar residues" evidence="4">
    <location>
        <begin position="513"/>
        <end position="555"/>
    </location>
</feature>
<organism evidence="6 7">
    <name type="scientific">Clonostachys solani</name>
    <dbReference type="NCBI Taxonomy" id="160281"/>
    <lineage>
        <taxon>Eukaryota</taxon>
        <taxon>Fungi</taxon>
        <taxon>Dikarya</taxon>
        <taxon>Ascomycota</taxon>
        <taxon>Pezizomycotina</taxon>
        <taxon>Sordariomycetes</taxon>
        <taxon>Hypocreomycetidae</taxon>
        <taxon>Hypocreales</taxon>
        <taxon>Bionectriaceae</taxon>
        <taxon>Clonostachys</taxon>
    </lineage>
</organism>
<dbReference type="Proteomes" id="UP000775872">
    <property type="component" value="Unassembled WGS sequence"/>
</dbReference>
<feature type="compositionally biased region" description="Polar residues" evidence="4">
    <location>
        <begin position="275"/>
        <end position="286"/>
    </location>
</feature>
<reference evidence="6 7" key="2">
    <citation type="submission" date="2021-10" db="EMBL/GenBank/DDBJ databases">
        <authorList>
            <person name="Piombo E."/>
        </authorList>
    </citation>
    <scope>NUCLEOTIDE SEQUENCE [LARGE SCALE GENOMIC DNA]</scope>
</reference>
<feature type="compositionally biased region" description="Polar residues" evidence="4">
    <location>
        <begin position="367"/>
        <end position="381"/>
    </location>
</feature>
<name>A0A9N9ZPQ4_9HYPO</name>
<feature type="region of interest" description="Disordered" evidence="4">
    <location>
        <begin position="38"/>
        <end position="305"/>
    </location>
</feature>
<dbReference type="OrthoDB" id="129353at2759"/>
<feature type="compositionally biased region" description="Acidic residues" evidence="4">
    <location>
        <begin position="556"/>
        <end position="572"/>
    </location>
</feature>
<feature type="compositionally biased region" description="Polar residues" evidence="4">
    <location>
        <begin position="186"/>
        <end position="202"/>
    </location>
</feature>
<dbReference type="PROSITE" id="PS50172">
    <property type="entry name" value="BRCT"/>
    <property type="match status" value="1"/>
</dbReference>
<dbReference type="GO" id="GO:0042393">
    <property type="term" value="F:histone binding"/>
    <property type="evidence" value="ECO:0007669"/>
    <property type="project" value="TreeGrafter"/>
</dbReference>
<dbReference type="AlphaFoldDB" id="A0A9N9ZPQ4"/>
<feature type="compositionally biased region" description="Low complexity" evidence="4">
    <location>
        <begin position="1"/>
        <end position="14"/>
    </location>
</feature>
<feature type="compositionally biased region" description="Polar residues" evidence="4">
    <location>
        <begin position="589"/>
        <end position="625"/>
    </location>
</feature>